<name>A0A913Z9F3_PATMI</name>
<dbReference type="EnsemblMetazoa" id="XM_038191587.1">
    <property type="protein sequence ID" value="XP_038047515.1"/>
    <property type="gene ID" value="LOC119721510"/>
</dbReference>
<dbReference type="OMA" id="CMRMTRN"/>
<evidence type="ECO:0000313" key="1">
    <source>
        <dbReference type="EnsemblMetazoa" id="XP_038047515.1"/>
    </source>
</evidence>
<dbReference type="RefSeq" id="XP_038047515.1">
    <property type="nucleotide sequence ID" value="XM_038191587.1"/>
</dbReference>
<sequence length="712" mass="79805">MASSPEPDSPIPCPVCHAKEIKVSHLDPLEVQDLTITLPSTGEAISFKTATETFMQQHYPDLQKTSYRVPAAFFYDHKGDLDLETNEDILTSRDCLRARGSAARSPTEVVIDRFQKDAVEKVVRRLHAWSAGRGEGMMILSEYKMQDYLRVATKSAKSKKRKKLVGDHDVMVIHYESGVVVFVQVKSVRETSAWKTIRGKLKNAWEQAIKDEGAFRELNADMGDSISKVHVLRLVALPELSSSHLTSMGVCDSHRGSVLTKEILQSASVFDNWIIEHLIRIKQQKDSTGFSLGTYTELCGRYVGLASVVRIRTLPDAVKKASAKTGKILLTPEQKEIIAVGSKRQIIMGEFGTGKSLVLAKMAEKIVGVQEGDCVDEEPKKNTVFIVSCTGVSHTRTMGRLRRSPCHLVAHLRNLIYDQSSSLKIMSVGGLFLYCYPELDPYHQRLDPTKMSELTRKIMSMHPEMQIHIMWDEVPFIPKWNWNPLKDLAEEHPETFIWVTIATGTYITMDSGSPTACVSQKIPSNFAVSHLKRCMRMTRNGFNFYRALQEHLGDKGCSSTISGNAVHGGIPLWYSMPDCVCNTSEPLDCTCIQTRLTNTLERVWGLLKDINPSQVSIVVRDSEYQIDKFLFANVKQACRSLDIPEEQSPSTDHPSIAPPFTAPPNIFSRMPAFLSRAPFVSTRRSFLNVVQTLTCVAILRSLRPIIVPMIQC</sequence>
<accession>A0A913Z9F3</accession>
<dbReference type="OrthoDB" id="10045531at2759"/>
<keyword evidence="2" id="KW-1185">Reference proteome</keyword>
<protein>
    <submittedName>
        <fullName evidence="1">Uncharacterized protein</fullName>
    </submittedName>
</protein>
<organism evidence="1 2">
    <name type="scientific">Patiria miniata</name>
    <name type="common">Bat star</name>
    <name type="synonym">Asterina miniata</name>
    <dbReference type="NCBI Taxonomy" id="46514"/>
    <lineage>
        <taxon>Eukaryota</taxon>
        <taxon>Metazoa</taxon>
        <taxon>Echinodermata</taxon>
        <taxon>Eleutherozoa</taxon>
        <taxon>Asterozoa</taxon>
        <taxon>Asteroidea</taxon>
        <taxon>Valvatacea</taxon>
        <taxon>Valvatida</taxon>
        <taxon>Asterinidae</taxon>
        <taxon>Patiria</taxon>
    </lineage>
</organism>
<dbReference type="AlphaFoldDB" id="A0A913Z9F3"/>
<dbReference type="InterPro" id="IPR027417">
    <property type="entry name" value="P-loop_NTPase"/>
</dbReference>
<dbReference type="Proteomes" id="UP000887568">
    <property type="component" value="Unplaced"/>
</dbReference>
<dbReference type="GeneID" id="119721510"/>
<reference evidence="1" key="1">
    <citation type="submission" date="2022-11" db="UniProtKB">
        <authorList>
            <consortium name="EnsemblMetazoa"/>
        </authorList>
    </citation>
    <scope>IDENTIFICATION</scope>
</reference>
<evidence type="ECO:0000313" key="2">
    <source>
        <dbReference type="Proteomes" id="UP000887568"/>
    </source>
</evidence>
<dbReference type="SUPFAM" id="SSF52540">
    <property type="entry name" value="P-loop containing nucleoside triphosphate hydrolases"/>
    <property type="match status" value="1"/>
</dbReference>
<proteinExistence type="predicted"/>